<dbReference type="GeneID" id="66300897"/>
<dbReference type="AlphaFoldDB" id="A0ABD4REK8"/>
<accession>A0ABD4REK8</accession>
<evidence type="ECO:0000313" key="1">
    <source>
        <dbReference type="EMBL" id="MBX7289869.1"/>
    </source>
</evidence>
<proteinExistence type="predicted"/>
<dbReference type="RefSeq" id="WP_021874886.1">
    <property type="nucleotide sequence ID" value="NZ_CP018624.1"/>
</dbReference>
<protein>
    <submittedName>
        <fullName evidence="1">Uncharacterized protein</fullName>
    </submittedName>
</protein>
<dbReference type="Proteomes" id="UP000775179">
    <property type="component" value="Unassembled WGS sequence"/>
</dbReference>
<comment type="caution">
    <text evidence="1">The sequence shown here is derived from an EMBL/GenBank/DDBJ whole genome shotgun (WGS) entry which is preliminary data.</text>
</comment>
<organism evidence="1 2">
    <name type="scientific">Clostridium chauvoei</name>
    <dbReference type="NCBI Taxonomy" id="46867"/>
    <lineage>
        <taxon>Bacteria</taxon>
        <taxon>Bacillati</taxon>
        <taxon>Bacillota</taxon>
        <taxon>Clostridia</taxon>
        <taxon>Eubacteriales</taxon>
        <taxon>Clostridiaceae</taxon>
        <taxon>Clostridium</taxon>
    </lineage>
</organism>
<dbReference type="EMBL" id="JAIFTX010000003">
    <property type="protein sequence ID" value="MBX7289869.1"/>
    <property type="molecule type" value="Genomic_DNA"/>
</dbReference>
<sequence>MSSYEEFMGYNIYKDISKINDDGSVSKKLYVYFTGNDLNNYLIGEIEEFIKGSNIKYTVKYYMDTVRECEKFEAFTHISSCPYWIKDAFVFENDRPYFIDERTPSSSRDDLPQLLEKVSLQVYDRFEYLRRTNGISSVNTLWVSDSPNDLDKKDIWWFEEEYAKWRFGEIIKS</sequence>
<name>A0ABD4REK8_9CLOT</name>
<dbReference type="KEGG" id="cchv:BTM20_03405"/>
<gene>
    <name evidence="1" type="ORF">K4H94_02230</name>
</gene>
<reference evidence="1 2" key="1">
    <citation type="submission" date="2021-08" db="EMBL/GenBank/DDBJ databases">
        <title>Genome sequence analysis of Clostridium chauvoei strains of European origin and evaluation of typing options for outbreak investigations.</title>
        <authorList>
            <person name="Abdel-Glil M."/>
            <person name="Thomas P."/>
            <person name="Seyboldt C."/>
        </authorList>
    </citation>
    <scope>NUCLEOTIDE SEQUENCE [LARGE SCALE GENOMIC DNA]</scope>
    <source>
        <strain evidence="1 2">S0260-09</strain>
    </source>
</reference>
<evidence type="ECO:0000313" key="2">
    <source>
        <dbReference type="Proteomes" id="UP000775179"/>
    </source>
</evidence>